<gene>
    <name evidence="1" type="ORF">DSO57_1006196</name>
</gene>
<evidence type="ECO:0000313" key="1">
    <source>
        <dbReference type="EMBL" id="KAJ9051274.1"/>
    </source>
</evidence>
<name>A0ACC2RMI2_9FUNG</name>
<accession>A0ACC2RMI2</accession>
<evidence type="ECO:0000313" key="2">
    <source>
        <dbReference type="Proteomes" id="UP001165960"/>
    </source>
</evidence>
<sequence length="86" mass="9340">MWIWVVIPHHLETASYYPAISVTPSASPSLNSPPSSSSGDDTKPRSNYFPGFCHAPASTWDPLVAHNICIVNGKFKVPSTLQNTSQ</sequence>
<reference evidence="1" key="1">
    <citation type="submission" date="2022-04" db="EMBL/GenBank/DDBJ databases">
        <title>Genome of the entomopathogenic fungus Entomophthora muscae.</title>
        <authorList>
            <person name="Elya C."/>
            <person name="Lovett B.R."/>
            <person name="Lee E."/>
            <person name="Macias A.M."/>
            <person name="Hajek A.E."/>
            <person name="De Bivort B.L."/>
            <person name="Kasson M.T."/>
            <person name="De Fine Licht H.H."/>
            <person name="Stajich J.E."/>
        </authorList>
    </citation>
    <scope>NUCLEOTIDE SEQUENCE</scope>
    <source>
        <strain evidence="1">Berkeley</strain>
    </source>
</reference>
<comment type="caution">
    <text evidence="1">The sequence shown here is derived from an EMBL/GenBank/DDBJ whole genome shotgun (WGS) entry which is preliminary data.</text>
</comment>
<proteinExistence type="predicted"/>
<protein>
    <submittedName>
        <fullName evidence="1">Uncharacterized protein</fullName>
    </submittedName>
</protein>
<dbReference type="EMBL" id="QTSX02007117">
    <property type="protein sequence ID" value="KAJ9051274.1"/>
    <property type="molecule type" value="Genomic_DNA"/>
</dbReference>
<dbReference type="Proteomes" id="UP001165960">
    <property type="component" value="Unassembled WGS sequence"/>
</dbReference>
<organism evidence="1 2">
    <name type="scientific">Entomophthora muscae</name>
    <dbReference type="NCBI Taxonomy" id="34485"/>
    <lineage>
        <taxon>Eukaryota</taxon>
        <taxon>Fungi</taxon>
        <taxon>Fungi incertae sedis</taxon>
        <taxon>Zoopagomycota</taxon>
        <taxon>Entomophthoromycotina</taxon>
        <taxon>Entomophthoromycetes</taxon>
        <taxon>Entomophthorales</taxon>
        <taxon>Entomophthoraceae</taxon>
        <taxon>Entomophthora</taxon>
    </lineage>
</organism>
<keyword evidence="2" id="KW-1185">Reference proteome</keyword>